<reference evidence="7" key="2">
    <citation type="journal article" date="2024" name="Antonie Van Leeuwenhoek">
        <title>Roseihalotalea indica gen. nov., sp. nov., a halophilic Bacteroidetes from mesopelagic Southwest Indian Ocean with higher carbohydrate metabolic potential.</title>
        <authorList>
            <person name="Chen B."/>
            <person name="Zhang M."/>
            <person name="Lin D."/>
            <person name="Ye J."/>
            <person name="Tang K."/>
        </authorList>
    </citation>
    <scope>NUCLEOTIDE SEQUENCE</scope>
    <source>
        <strain evidence="7">TK19036</strain>
    </source>
</reference>
<accession>A0AA49GRV3</accession>
<dbReference type="AlphaFoldDB" id="A0AA49GRV3"/>
<protein>
    <submittedName>
        <fullName evidence="7">TerC family protein</fullName>
    </submittedName>
</protein>
<evidence type="ECO:0000313" key="7">
    <source>
        <dbReference type="EMBL" id="WKN37590.1"/>
    </source>
</evidence>
<keyword evidence="4 6" id="KW-1133">Transmembrane helix</keyword>
<evidence type="ECO:0000256" key="4">
    <source>
        <dbReference type="ARBA" id="ARBA00022989"/>
    </source>
</evidence>
<feature type="transmembrane region" description="Helical" evidence="6">
    <location>
        <begin position="276"/>
        <end position="294"/>
    </location>
</feature>
<dbReference type="PANTHER" id="PTHR30238:SF0">
    <property type="entry name" value="THYLAKOID MEMBRANE PROTEIN TERC, CHLOROPLASTIC"/>
    <property type="match status" value="1"/>
</dbReference>
<feature type="transmembrane region" description="Helical" evidence="6">
    <location>
        <begin position="300"/>
        <end position="317"/>
    </location>
</feature>
<organism evidence="7">
    <name type="scientific">Roseihalotalea indica</name>
    <dbReference type="NCBI Taxonomy" id="2867963"/>
    <lineage>
        <taxon>Bacteria</taxon>
        <taxon>Pseudomonadati</taxon>
        <taxon>Bacteroidota</taxon>
        <taxon>Cytophagia</taxon>
        <taxon>Cytophagales</taxon>
        <taxon>Catalimonadaceae</taxon>
        <taxon>Roseihalotalea</taxon>
    </lineage>
</organism>
<reference evidence="7" key="1">
    <citation type="journal article" date="2023" name="Comput. Struct. Biotechnol. J.">
        <title>Discovery of a novel marine Bacteroidetes with a rich repertoire of carbohydrate-active enzymes.</title>
        <authorList>
            <person name="Chen B."/>
            <person name="Liu G."/>
            <person name="Chen Q."/>
            <person name="Wang H."/>
            <person name="Liu L."/>
            <person name="Tang K."/>
        </authorList>
    </citation>
    <scope>NUCLEOTIDE SEQUENCE</scope>
    <source>
        <strain evidence="7">TK19036</strain>
    </source>
</reference>
<feature type="transmembrane region" description="Helical" evidence="6">
    <location>
        <begin position="150"/>
        <end position="167"/>
    </location>
</feature>
<dbReference type="GO" id="GO:0016020">
    <property type="term" value="C:membrane"/>
    <property type="evidence" value="ECO:0007669"/>
    <property type="project" value="UniProtKB-SubCell"/>
</dbReference>
<sequence>MHNSNFILAQIASSSPDSTEHVSIGIWLGFIGLLIVLLLIDLKLVMRKPHQINTKEAAWYSVAWITLGVLFTGVIWLWHGGEAASQYITGYLIEKSLSIDNVFLWAMLFSYFAVPPKFQHRVLFWGIFGALVLRAAFIFGGIALLESIHWIVYVFGAILLFTAYRFYTHQEDQADVGNNAMLRWVRKFIPQTEDYRGEQFFVKEQGKLLATPLFIVLVTIELSDILFAVDSVPAILAVTRNEFLVFSSNAFAILGLRALYFLLADMQGRFPYLNRGLAIILGFVGIKFIISGWYEIPTAASLAVIAIVMTATILLSLRATRKQSKHIA</sequence>
<keyword evidence="5 6" id="KW-0472">Membrane</keyword>
<evidence type="ECO:0000256" key="3">
    <source>
        <dbReference type="ARBA" id="ARBA00022692"/>
    </source>
</evidence>
<proteinExistence type="inferred from homology"/>
<comment type="subcellular location">
    <subcellularLocation>
        <location evidence="1">Membrane</location>
        <topology evidence="1">Multi-pass membrane protein</topology>
    </subcellularLocation>
</comment>
<dbReference type="InterPro" id="IPR022369">
    <property type="entry name" value="Integral_membrane_TerC_rswitch"/>
</dbReference>
<dbReference type="Pfam" id="PF03741">
    <property type="entry name" value="TerC"/>
    <property type="match status" value="1"/>
</dbReference>
<name>A0AA49GRV3_9BACT</name>
<dbReference type="EMBL" id="CP120682">
    <property type="protein sequence ID" value="WKN37590.1"/>
    <property type="molecule type" value="Genomic_DNA"/>
</dbReference>
<feature type="transmembrane region" description="Helical" evidence="6">
    <location>
        <begin position="24"/>
        <end position="45"/>
    </location>
</feature>
<dbReference type="PANTHER" id="PTHR30238">
    <property type="entry name" value="MEMBRANE BOUND PREDICTED REDOX MODULATOR"/>
    <property type="match status" value="1"/>
</dbReference>
<evidence type="ECO:0000256" key="5">
    <source>
        <dbReference type="ARBA" id="ARBA00023136"/>
    </source>
</evidence>
<dbReference type="InterPro" id="IPR005496">
    <property type="entry name" value="Integral_membrane_TerC"/>
</dbReference>
<feature type="transmembrane region" description="Helical" evidence="6">
    <location>
        <begin position="122"/>
        <end position="144"/>
    </location>
</feature>
<gene>
    <name evidence="7" type="ORF">K4G66_02550</name>
</gene>
<feature type="transmembrane region" description="Helical" evidence="6">
    <location>
        <begin position="98"/>
        <end position="115"/>
    </location>
</feature>
<evidence type="ECO:0000256" key="6">
    <source>
        <dbReference type="SAM" id="Phobius"/>
    </source>
</evidence>
<feature type="transmembrane region" description="Helical" evidence="6">
    <location>
        <begin position="57"/>
        <end position="78"/>
    </location>
</feature>
<comment type="similarity">
    <text evidence="2">Belongs to the TerC family.</text>
</comment>
<evidence type="ECO:0000256" key="1">
    <source>
        <dbReference type="ARBA" id="ARBA00004141"/>
    </source>
</evidence>
<keyword evidence="3 6" id="KW-0812">Transmembrane</keyword>
<dbReference type="NCBIfam" id="TIGR03718">
    <property type="entry name" value="R_switched_Alx"/>
    <property type="match status" value="1"/>
</dbReference>
<evidence type="ECO:0000256" key="2">
    <source>
        <dbReference type="ARBA" id="ARBA00007511"/>
    </source>
</evidence>
<feature type="transmembrane region" description="Helical" evidence="6">
    <location>
        <begin position="243"/>
        <end position="264"/>
    </location>
</feature>
<feature type="transmembrane region" description="Helical" evidence="6">
    <location>
        <begin position="213"/>
        <end position="237"/>
    </location>
</feature>